<evidence type="ECO:0008006" key="11">
    <source>
        <dbReference type="Google" id="ProtNLM"/>
    </source>
</evidence>
<dbReference type="InterPro" id="IPR050277">
    <property type="entry name" value="Sodium:Solute_Symporter"/>
</dbReference>
<dbReference type="PANTHER" id="PTHR48086:SF10">
    <property type="entry name" value="AGR155CP"/>
    <property type="match status" value="1"/>
</dbReference>
<dbReference type="eggNOG" id="ENOG502QU2F">
    <property type="taxonomic scope" value="Eukaryota"/>
</dbReference>
<feature type="transmembrane region" description="Helical" evidence="8">
    <location>
        <begin position="80"/>
        <end position="98"/>
    </location>
</feature>
<evidence type="ECO:0000256" key="5">
    <source>
        <dbReference type="ARBA" id="ARBA00022989"/>
    </source>
</evidence>
<dbReference type="AlphaFoldDB" id="M2ZY41"/>
<evidence type="ECO:0000256" key="4">
    <source>
        <dbReference type="ARBA" id="ARBA00022692"/>
    </source>
</evidence>
<feature type="transmembrane region" description="Helical" evidence="8">
    <location>
        <begin position="229"/>
        <end position="249"/>
    </location>
</feature>
<evidence type="ECO:0000256" key="2">
    <source>
        <dbReference type="ARBA" id="ARBA00006434"/>
    </source>
</evidence>
<feature type="non-terminal residue" evidence="9">
    <location>
        <position position="1"/>
    </location>
</feature>
<dbReference type="HOGENOM" id="CLU_023225_1_0_1"/>
<dbReference type="InterPro" id="IPR001734">
    <property type="entry name" value="Na/solute_symporter"/>
</dbReference>
<feature type="transmembrane region" description="Helical" evidence="8">
    <location>
        <begin position="159"/>
        <end position="178"/>
    </location>
</feature>
<dbReference type="InterPro" id="IPR038377">
    <property type="entry name" value="Na/Glc_symporter_sf"/>
</dbReference>
<dbReference type="Pfam" id="PF00474">
    <property type="entry name" value="SSF"/>
    <property type="match status" value="1"/>
</dbReference>
<dbReference type="GO" id="GO:0005886">
    <property type="term" value="C:plasma membrane"/>
    <property type="evidence" value="ECO:0007669"/>
    <property type="project" value="TreeGrafter"/>
</dbReference>
<dbReference type="STRING" id="383855.M2ZY41"/>
<evidence type="ECO:0000256" key="6">
    <source>
        <dbReference type="ARBA" id="ARBA00023136"/>
    </source>
</evidence>
<dbReference type="RefSeq" id="XP_007924493.1">
    <property type="nucleotide sequence ID" value="XM_007926302.1"/>
</dbReference>
<dbReference type="Gene3D" id="1.20.1730.10">
    <property type="entry name" value="Sodium/glucose cotransporter"/>
    <property type="match status" value="1"/>
</dbReference>
<keyword evidence="10" id="KW-1185">Reference proteome</keyword>
<feature type="transmembrane region" description="Helical" evidence="8">
    <location>
        <begin position="12"/>
        <end position="31"/>
    </location>
</feature>
<dbReference type="OrthoDB" id="6132759at2759"/>
<feature type="transmembrane region" description="Helical" evidence="8">
    <location>
        <begin position="344"/>
        <end position="363"/>
    </location>
</feature>
<organism evidence="9 10">
    <name type="scientific">Pseudocercospora fijiensis (strain CIRAD86)</name>
    <name type="common">Black leaf streak disease fungus</name>
    <name type="synonym">Mycosphaerella fijiensis</name>
    <dbReference type="NCBI Taxonomy" id="383855"/>
    <lineage>
        <taxon>Eukaryota</taxon>
        <taxon>Fungi</taxon>
        <taxon>Dikarya</taxon>
        <taxon>Ascomycota</taxon>
        <taxon>Pezizomycotina</taxon>
        <taxon>Dothideomycetes</taxon>
        <taxon>Dothideomycetidae</taxon>
        <taxon>Mycosphaerellales</taxon>
        <taxon>Mycosphaerellaceae</taxon>
        <taxon>Pseudocercospora</taxon>
    </lineage>
</organism>
<dbReference type="KEGG" id="pfj:MYCFIDRAFT_162760"/>
<feature type="transmembrane region" description="Helical" evidence="8">
    <location>
        <begin position="190"/>
        <end position="209"/>
    </location>
</feature>
<accession>M2ZY41</accession>
<gene>
    <name evidence="9" type="ORF">MYCFIDRAFT_162760</name>
</gene>
<evidence type="ECO:0000256" key="3">
    <source>
        <dbReference type="ARBA" id="ARBA00022448"/>
    </source>
</evidence>
<dbReference type="PROSITE" id="PS50283">
    <property type="entry name" value="NA_SOLUT_SYMP_3"/>
    <property type="match status" value="1"/>
</dbReference>
<name>M2ZY41_PSEFD</name>
<feature type="transmembrane region" description="Helical" evidence="8">
    <location>
        <begin position="309"/>
        <end position="332"/>
    </location>
</feature>
<evidence type="ECO:0000313" key="10">
    <source>
        <dbReference type="Proteomes" id="UP000016932"/>
    </source>
</evidence>
<evidence type="ECO:0000256" key="7">
    <source>
        <dbReference type="RuleBase" id="RU362091"/>
    </source>
</evidence>
<dbReference type="GeneID" id="19332084"/>
<feature type="transmembrane region" description="Helical" evidence="8">
    <location>
        <begin position="51"/>
        <end position="68"/>
    </location>
</feature>
<reference evidence="9 10" key="1">
    <citation type="journal article" date="2012" name="PLoS Pathog.">
        <title>Diverse lifestyles and strategies of plant pathogenesis encoded in the genomes of eighteen Dothideomycetes fungi.</title>
        <authorList>
            <person name="Ohm R.A."/>
            <person name="Feau N."/>
            <person name="Henrissat B."/>
            <person name="Schoch C.L."/>
            <person name="Horwitz B.A."/>
            <person name="Barry K.W."/>
            <person name="Condon B.J."/>
            <person name="Copeland A.C."/>
            <person name="Dhillon B."/>
            <person name="Glaser F."/>
            <person name="Hesse C.N."/>
            <person name="Kosti I."/>
            <person name="LaButti K."/>
            <person name="Lindquist E.A."/>
            <person name="Lucas S."/>
            <person name="Salamov A.A."/>
            <person name="Bradshaw R.E."/>
            <person name="Ciuffetti L."/>
            <person name="Hamelin R.C."/>
            <person name="Kema G.H.J."/>
            <person name="Lawrence C."/>
            <person name="Scott J.A."/>
            <person name="Spatafora J.W."/>
            <person name="Turgeon B.G."/>
            <person name="de Wit P.J.G.M."/>
            <person name="Zhong S."/>
            <person name="Goodwin S.B."/>
            <person name="Grigoriev I.V."/>
        </authorList>
    </citation>
    <scope>NUCLEOTIDE SEQUENCE [LARGE SCALE GENOMIC DNA]</scope>
    <source>
        <strain evidence="9 10">CIRAD86</strain>
    </source>
</reference>
<keyword evidence="6 8" id="KW-0472">Membrane</keyword>
<keyword evidence="5 8" id="KW-1133">Transmembrane helix</keyword>
<protein>
    <recommendedName>
        <fullName evidence="11">Urea transporter</fullName>
    </recommendedName>
</protein>
<dbReference type="PANTHER" id="PTHR48086">
    <property type="entry name" value="SODIUM/PROLINE SYMPORTER-RELATED"/>
    <property type="match status" value="1"/>
</dbReference>
<evidence type="ECO:0000256" key="1">
    <source>
        <dbReference type="ARBA" id="ARBA00004141"/>
    </source>
</evidence>
<keyword evidence="4 8" id="KW-0812">Transmembrane</keyword>
<evidence type="ECO:0000313" key="9">
    <source>
        <dbReference type="EMBL" id="EME83869.1"/>
    </source>
</evidence>
<dbReference type="VEuPathDB" id="FungiDB:MYCFIDRAFT_162760"/>
<sequence>MGQPSHPASNALIYCSYVAFLVFGLFIAWRLRGQSAGEWLSANRTQKAFPLALNFIASALGSGILFTYPNIAALAGLHGLLVYALSSGLPLLIFAALGPIIRRKCPDGFVLTQWTRQRYGTITSLYLSFFSCATIWLYMVAELSALQQVIKLLTGMNGLPAVIVQCAVTTIYTAAGGFRVSFVTDNIQGAMVLLFLIVGVITIAVTVDIDTSLIPVSGYLEANLLGWQLLYILPVAILTNDFFLSGFWLRAFAAKTDKDLYIGVSIAAVAVALITTLVGVSGLIAGWSGVLGVPPVATGIELFTLLKTLPAWVVGIILVMVVTLSISAFDSLQSALISTGSNDFFRNKLNIWWIRLIVVVLIIP</sequence>
<proteinExistence type="inferred from homology"/>
<comment type="subcellular location">
    <subcellularLocation>
        <location evidence="1">Membrane</location>
        <topology evidence="1">Multi-pass membrane protein</topology>
    </subcellularLocation>
</comment>
<evidence type="ECO:0000256" key="8">
    <source>
        <dbReference type="SAM" id="Phobius"/>
    </source>
</evidence>
<dbReference type="Proteomes" id="UP000016932">
    <property type="component" value="Unassembled WGS sequence"/>
</dbReference>
<dbReference type="EMBL" id="KB446557">
    <property type="protein sequence ID" value="EME83869.1"/>
    <property type="molecule type" value="Genomic_DNA"/>
</dbReference>
<comment type="similarity">
    <text evidence="2 7">Belongs to the sodium:solute symporter (SSF) (TC 2.A.21) family.</text>
</comment>
<dbReference type="GO" id="GO:0015606">
    <property type="term" value="F:spermidine transmembrane transporter activity"/>
    <property type="evidence" value="ECO:0007669"/>
    <property type="project" value="TreeGrafter"/>
</dbReference>
<keyword evidence="3" id="KW-0813">Transport</keyword>
<feature type="transmembrane region" description="Helical" evidence="8">
    <location>
        <begin position="119"/>
        <end position="139"/>
    </location>
</feature>
<feature type="transmembrane region" description="Helical" evidence="8">
    <location>
        <begin position="261"/>
        <end position="289"/>
    </location>
</feature>